<comment type="caution">
    <text evidence="3">The sequence shown here is derived from an EMBL/GenBank/DDBJ whole genome shotgun (WGS) entry which is preliminary data.</text>
</comment>
<keyword evidence="2" id="KW-1133">Transmembrane helix</keyword>
<dbReference type="Proteomes" id="UP000197468">
    <property type="component" value="Unassembled WGS sequence"/>
</dbReference>
<organism evidence="3 4">
    <name type="scientific">Roseateles aquatilis</name>
    <dbReference type="NCBI Taxonomy" id="431061"/>
    <lineage>
        <taxon>Bacteria</taxon>
        <taxon>Pseudomonadati</taxon>
        <taxon>Pseudomonadota</taxon>
        <taxon>Betaproteobacteria</taxon>
        <taxon>Burkholderiales</taxon>
        <taxon>Sphaerotilaceae</taxon>
        <taxon>Roseateles</taxon>
    </lineage>
</organism>
<reference evidence="3 4" key="1">
    <citation type="journal article" date="2008" name="Int. J. Syst. Evol. Microbiol.">
        <title>Description of Roseateles aquatilis sp. nov. and Roseateles terrae sp. nov., in the class Betaproteobacteria, and emended description of the genus Roseateles.</title>
        <authorList>
            <person name="Gomila M."/>
            <person name="Bowien B."/>
            <person name="Falsen E."/>
            <person name="Moore E.R."/>
            <person name="Lalucat J."/>
        </authorList>
    </citation>
    <scope>NUCLEOTIDE SEQUENCE [LARGE SCALE GENOMIC DNA]</scope>
    <source>
        <strain evidence="3 4">CCUG 48205</strain>
    </source>
</reference>
<feature type="transmembrane region" description="Helical" evidence="2">
    <location>
        <begin position="53"/>
        <end position="70"/>
    </location>
</feature>
<protein>
    <submittedName>
        <fullName evidence="3">Uncharacterized protein</fullName>
    </submittedName>
</protein>
<evidence type="ECO:0000256" key="2">
    <source>
        <dbReference type="SAM" id="Phobius"/>
    </source>
</evidence>
<feature type="region of interest" description="Disordered" evidence="1">
    <location>
        <begin position="76"/>
        <end position="112"/>
    </location>
</feature>
<name>A0A246JHU0_9BURK</name>
<dbReference type="EMBL" id="NIOF01000002">
    <property type="protein sequence ID" value="OWQ92194.1"/>
    <property type="molecule type" value="Genomic_DNA"/>
</dbReference>
<dbReference type="AlphaFoldDB" id="A0A246JHU0"/>
<proteinExistence type="predicted"/>
<keyword evidence="2" id="KW-0812">Transmembrane</keyword>
<sequence>MAPDLPDLPETLEDLTLRIEMAELRVVRRDLEFHTHWDSLQLRGKAALAPSHWLLPALGTGASWLFWRLIRRRPRRHGRGSGQGRRDHSLHAAQDAQAHREGDAGGAGGDAARPELGTLQLLTMLWSFMPTRLRGQLGPDMTQMLLGVIAGFIQGRKQQRKDRDAAEA</sequence>
<gene>
    <name evidence="3" type="ORF">CDN99_07590</name>
</gene>
<evidence type="ECO:0000313" key="3">
    <source>
        <dbReference type="EMBL" id="OWQ92194.1"/>
    </source>
</evidence>
<keyword evidence="4" id="KW-1185">Reference proteome</keyword>
<keyword evidence="2" id="KW-0472">Membrane</keyword>
<dbReference type="RefSeq" id="WP_088384183.1">
    <property type="nucleotide sequence ID" value="NZ_NIOF01000002.1"/>
</dbReference>
<evidence type="ECO:0000313" key="4">
    <source>
        <dbReference type="Proteomes" id="UP000197468"/>
    </source>
</evidence>
<accession>A0A246JHU0</accession>
<evidence type="ECO:0000256" key="1">
    <source>
        <dbReference type="SAM" id="MobiDB-lite"/>
    </source>
</evidence>
<dbReference type="OrthoDB" id="9156364at2"/>